<sequence>MTSLSFSDLTFHWPDGTVVFDGLDAVVGPGQIGLVGSNGAGKSTLLRLVAGELKPVRGSISVPGSLGYLRQDLGMRTGQRVDAVLGIADVRRALHRIETGTGEPADFDTVGMSWQVEDGAVALLGKLGLDYVAGSVDDLDRTLDTLSGGETVLLGLVAELLREPDVLLLDEPTNNLDAVARGRLYEVIRQFAGTVIVVSHDRELLDRMDGIAELRAGEIRSFGGGFSDYERIIEAEQEAARAAVRDARSDVRKQARELVDARTKLDRRARFAQKMQDNKRVPKIVAGLRKNAAEVSAGKLRSSHLDKLDAARETLDHAAESVRADREIRVELPGTRLYPGQDVLDLRQVELANGPVVDLRVSGPERIALTGRNGAGKTTLLRRIVEEGPKVPWRLLPQRLDVFDDTRTVFENVAAAAPHATPEQIRGQLARFLFRGADADIAAAALSGGERLRAALATLLLAEPAPRLLMLDEPTNNLDLPSLAHLTQALASFEGALIVVSHDERFLDDIGITRRLELTPDGVVEDGPVATAQNSRPGAPLPDTGADSGPTTLPPR</sequence>
<dbReference type="CDD" id="cd03221">
    <property type="entry name" value="ABCF_EF-3"/>
    <property type="match status" value="1"/>
</dbReference>
<keyword evidence="7" id="KW-1185">Reference proteome</keyword>
<dbReference type="SUPFAM" id="SSF52540">
    <property type="entry name" value="P-loop containing nucleoside triphosphate hydrolases"/>
    <property type="match status" value="2"/>
</dbReference>
<name>A0A2N3VI38_9NOCA</name>
<evidence type="ECO:0000256" key="4">
    <source>
        <dbReference type="SAM" id="MobiDB-lite"/>
    </source>
</evidence>
<keyword evidence="1" id="KW-0677">Repeat</keyword>
<dbReference type="InterPro" id="IPR050611">
    <property type="entry name" value="ABCF"/>
</dbReference>
<dbReference type="PANTHER" id="PTHR19211:SF6">
    <property type="entry name" value="BLL7188 PROTEIN"/>
    <property type="match status" value="1"/>
</dbReference>
<dbReference type="InterPro" id="IPR003439">
    <property type="entry name" value="ABC_transporter-like_ATP-bd"/>
</dbReference>
<organism evidence="6 7">
    <name type="scientific">Nocardia fluminea</name>
    <dbReference type="NCBI Taxonomy" id="134984"/>
    <lineage>
        <taxon>Bacteria</taxon>
        <taxon>Bacillati</taxon>
        <taxon>Actinomycetota</taxon>
        <taxon>Actinomycetes</taxon>
        <taxon>Mycobacteriales</taxon>
        <taxon>Nocardiaceae</taxon>
        <taxon>Nocardia</taxon>
    </lineage>
</organism>
<dbReference type="InterPro" id="IPR027417">
    <property type="entry name" value="P-loop_NTPase"/>
</dbReference>
<gene>
    <name evidence="6" type="ORF">ATK86_5737</name>
</gene>
<protein>
    <submittedName>
        <fullName evidence="6">ATPase subunit of ABC transporter with duplicated ATPase domains</fullName>
    </submittedName>
</protein>
<dbReference type="PANTHER" id="PTHR19211">
    <property type="entry name" value="ATP-BINDING TRANSPORT PROTEIN-RELATED"/>
    <property type="match status" value="1"/>
</dbReference>
<evidence type="ECO:0000256" key="3">
    <source>
        <dbReference type="ARBA" id="ARBA00022840"/>
    </source>
</evidence>
<dbReference type="AlphaFoldDB" id="A0A2N3VI38"/>
<dbReference type="EMBL" id="PJMW01000002">
    <property type="protein sequence ID" value="PKV81274.1"/>
    <property type="molecule type" value="Genomic_DNA"/>
</dbReference>
<dbReference type="GO" id="GO:0005524">
    <property type="term" value="F:ATP binding"/>
    <property type="evidence" value="ECO:0007669"/>
    <property type="project" value="UniProtKB-KW"/>
</dbReference>
<proteinExistence type="predicted"/>
<dbReference type="PROSITE" id="PS50893">
    <property type="entry name" value="ABC_TRANSPORTER_2"/>
    <property type="match status" value="2"/>
</dbReference>
<feature type="region of interest" description="Disordered" evidence="4">
    <location>
        <begin position="523"/>
        <end position="556"/>
    </location>
</feature>
<keyword evidence="3" id="KW-0067">ATP-binding</keyword>
<accession>A0A2N3VI38</accession>
<evidence type="ECO:0000256" key="2">
    <source>
        <dbReference type="ARBA" id="ARBA00022741"/>
    </source>
</evidence>
<evidence type="ECO:0000256" key="1">
    <source>
        <dbReference type="ARBA" id="ARBA00022737"/>
    </source>
</evidence>
<dbReference type="SMART" id="SM00382">
    <property type="entry name" value="AAA"/>
    <property type="match status" value="2"/>
</dbReference>
<evidence type="ECO:0000313" key="6">
    <source>
        <dbReference type="EMBL" id="PKV81274.1"/>
    </source>
</evidence>
<dbReference type="InterPro" id="IPR003593">
    <property type="entry name" value="AAA+_ATPase"/>
</dbReference>
<dbReference type="Proteomes" id="UP000233766">
    <property type="component" value="Unassembled WGS sequence"/>
</dbReference>
<dbReference type="Pfam" id="PF00005">
    <property type="entry name" value="ABC_tran"/>
    <property type="match status" value="2"/>
</dbReference>
<evidence type="ECO:0000313" key="7">
    <source>
        <dbReference type="Proteomes" id="UP000233766"/>
    </source>
</evidence>
<comment type="caution">
    <text evidence="6">The sequence shown here is derived from an EMBL/GenBank/DDBJ whole genome shotgun (WGS) entry which is preliminary data.</text>
</comment>
<dbReference type="RefSeq" id="WP_245914786.1">
    <property type="nucleotide sequence ID" value="NZ_PJMW01000002.1"/>
</dbReference>
<dbReference type="Gene3D" id="3.40.50.300">
    <property type="entry name" value="P-loop containing nucleotide triphosphate hydrolases"/>
    <property type="match status" value="2"/>
</dbReference>
<feature type="domain" description="ABC transporter" evidence="5">
    <location>
        <begin position="322"/>
        <end position="546"/>
    </location>
</feature>
<feature type="domain" description="ABC transporter" evidence="5">
    <location>
        <begin position="4"/>
        <end position="241"/>
    </location>
</feature>
<keyword evidence="2" id="KW-0547">Nucleotide-binding</keyword>
<evidence type="ECO:0000259" key="5">
    <source>
        <dbReference type="PROSITE" id="PS50893"/>
    </source>
</evidence>
<dbReference type="GO" id="GO:0016887">
    <property type="term" value="F:ATP hydrolysis activity"/>
    <property type="evidence" value="ECO:0007669"/>
    <property type="project" value="InterPro"/>
</dbReference>
<reference evidence="6 7" key="1">
    <citation type="submission" date="2017-12" db="EMBL/GenBank/DDBJ databases">
        <title>Sequencing the genomes of 1000 Actinobacteria strains.</title>
        <authorList>
            <person name="Klenk H.-P."/>
        </authorList>
    </citation>
    <scope>NUCLEOTIDE SEQUENCE [LARGE SCALE GENOMIC DNA]</scope>
    <source>
        <strain evidence="6 7">DSM 44489</strain>
    </source>
</reference>
<dbReference type="FunFam" id="3.40.50.300:FF:001320">
    <property type="entry name" value="Heme ABC transporter ATP-binding protein"/>
    <property type="match status" value="1"/>
</dbReference>